<dbReference type="AlphaFoldDB" id="A0A8X7BCZ6"/>
<feature type="region of interest" description="Disordered" evidence="1">
    <location>
        <begin position="20"/>
        <end position="100"/>
    </location>
</feature>
<protein>
    <submittedName>
        <fullName evidence="2">Uncharacterized protein</fullName>
    </submittedName>
</protein>
<gene>
    <name evidence="2" type="ORF">TNCV_2067561</name>
</gene>
<reference evidence="2" key="1">
    <citation type="submission" date="2020-08" db="EMBL/GenBank/DDBJ databases">
        <title>Multicomponent nature underlies the extraordinary mechanical properties of spider dragline silk.</title>
        <authorList>
            <person name="Kono N."/>
            <person name="Nakamura H."/>
            <person name="Mori M."/>
            <person name="Yoshida Y."/>
            <person name="Ohtoshi R."/>
            <person name="Malay A.D."/>
            <person name="Moran D.A.P."/>
            <person name="Tomita M."/>
            <person name="Numata K."/>
            <person name="Arakawa K."/>
        </authorList>
    </citation>
    <scope>NUCLEOTIDE SEQUENCE</scope>
</reference>
<proteinExistence type="predicted"/>
<keyword evidence="3" id="KW-1185">Reference proteome</keyword>
<dbReference type="EMBL" id="BMAU01021379">
    <property type="protein sequence ID" value="GFY27135.1"/>
    <property type="molecule type" value="Genomic_DNA"/>
</dbReference>
<evidence type="ECO:0000256" key="1">
    <source>
        <dbReference type="SAM" id="MobiDB-lite"/>
    </source>
</evidence>
<comment type="caution">
    <text evidence="2">The sequence shown here is derived from an EMBL/GenBank/DDBJ whole genome shotgun (WGS) entry which is preliminary data.</text>
</comment>
<name>A0A8X7BCZ6_TRICX</name>
<organism evidence="2 3">
    <name type="scientific">Trichonephila clavipes</name>
    <name type="common">Golden silk orbweaver</name>
    <name type="synonym">Nephila clavipes</name>
    <dbReference type="NCBI Taxonomy" id="2585209"/>
    <lineage>
        <taxon>Eukaryota</taxon>
        <taxon>Metazoa</taxon>
        <taxon>Ecdysozoa</taxon>
        <taxon>Arthropoda</taxon>
        <taxon>Chelicerata</taxon>
        <taxon>Arachnida</taxon>
        <taxon>Araneae</taxon>
        <taxon>Araneomorphae</taxon>
        <taxon>Entelegynae</taxon>
        <taxon>Araneoidea</taxon>
        <taxon>Nephilidae</taxon>
        <taxon>Trichonephila</taxon>
    </lineage>
</organism>
<evidence type="ECO:0000313" key="2">
    <source>
        <dbReference type="EMBL" id="GFY27135.1"/>
    </source>
</evidence>
<sequence length="100" mass="11280">MRLGIRQNDGAELWSGFSRKFKARSRGGKAASINPDPAREVQPIPSQDQRRNHQESRFPIFRKNSAGPGGTSPVQKRPIQKRETRACTTPDKVARSLRRV</sequence>
<evidence type="ECO:0000313" key="3">
    <source>
        <dbReference type="Proteomes" id="UP000887159"/>
    </source>
</evidence>
<dbReference type="Proteomes" id="UP000887159">
    <property type="component" value="Unassembled WGS sequence"/>
</dbReference>
<accession>A0A8X7BCZ6</accession>